<reference evidence="2 3" key="1">
    <citation type="submission" date="2024-11" db="EMBL/GenBank/DDBJ databases">
        <title>The Natural Products Discovery Center: Release of the First 8490 Sequenced Strains for Exploring Actinobacteria Biosynthetic Diversity.</title>
        <authorList>
            <person name="Kalkreuter E."/>
            <person name="Kautsar S.A."/>
            <person name="Yang D."/>
            <person name="Bader C.D."/>
            <person name="Teijaro C.N."/>
            <person name="Fluegel L."/>
            <person name="Davis C.M."/>
            <person name="Simpson J.R."/>
            <person name="Lauterbach L."/>
            <person name="Steele A.D."/>
            <person name="Gui C."/>
            <person name="Meng S."/>
            <person name="Li G."/>
            <person name="Viehrig K."/>
            <person name="Ye F."/>
            <person name="Su P."/>
            <person name="Kiefer A.F."/>
            <person name="Nichols A."/>
            <person name="Cepeda A.J."/>
            <person name="Yan W."/>
            <person name="Fan B."/>
            <person name="Jiang Y."/>
            <person name="Adhikari A."/>
            <person name="Zheng C.-J."/>
            <person name="Schuster L."/>
            <person name="Cowan T.M."/>
            <person name="Smanski M.J."/>
            <person name="Chevrette M.G."/>
            <person name="De Carvalho L.P.S."/>
            <person name="Shen B."/>
        </authorList>
    </citation>
    <scope>NUCLEOTIDE SEQUENCE [LARGE SCALE GENOMIC DNA]</scope>
    <source>
        <strain evidence="2 3">NPDC078403</strain>
    </source>
</reference>
<dbReference type="EMBL" id="JBJDOT010000021">
    <property type="protein sequence ID" value="MFK3865131.1"/>
    <property type="molecule type" value="Genomic_DNA"/>
</dbReference>
<dbReference type="SUPFAM" id="SSF160631">
    <property type="entry name" value="SMI1/KNR4-like"/>
    <property type="match status" value="1"/>
</dbReference>
<gene>
    <name evidence="2" type="ORF">ACI2JU_14830</name>
</gene>
<evidence type="ECO:0000259" key="1">
    <source>
        <dbReference type="Pfam" id="PF09346"/>
    </source>
</evidence>
<dbReference type="InterPro" id="IPR037883">
    <property type="entry name" value="Knr4/Smi1-like_sf"/>
</dbReference>
<dbReference type="RefSeq" id="WP_404675817.1">
    <property type="nucleotide sequence ID" value="NZ_JBJDOT010000021.1"/>
</dbReference>
<sequence length="165" mass="18588">MDKESPKNIWEKVDFIGAATDADIINAEKRLGVIIPVILKQQLKIQNGGDILFFDWFEQATDKEFLFIGDSIVDGICSVSQWCLASENDWFSNCNDVHHKELLVSIAGHSESQLCLDYRKNGRNGEPGLTAFFVTQVSAEIDSIESITNLIHILIKFKYTHSPVE</sequence>
<comment type="caution">
    <text evidence="2">The sequence shown here is derived from an EMBL/GenBank/DDBJ whole genome shotgun (WGS) entry which is preliminary data.</text>
</comment>
<protein>
    <submittedName>
        <fullName evidence="2">SMI1/KNR4 family protein</fullName>
    </submittedName>
</protein>
<evidence type="ECO:0000313" key="2">
    <source>
        <dbReference type="EMBL" id="MFK3865131.1"/>
    </source>
</evidence>
<keyword evidence="3" id="KW-1185">Reference proteome</keyword>
<feature type="domain" description="Knr4/Smi1-like" evidence="1">
    <location>
        <begin position="19"/>
        <end position="126"/>
    </location>
</feature>
<accession>A0ABW8L3G9</accession>
<evidence type="ECO:0000313" key="3">
    <source>
        <dbReference type="Proteomes" id="UP001620262"/>
    </source>
</evidence>
<dbReference type="Gene3D" id="3.40.1580.10">
    <property type="entry name" value="SMI1/KNR4-like"/>
    <property type="match status" value="1"/>
</dbReference>
<dbReference type="InterPro" id="IPR018958">
    <property type="entry name" value="Knr4/Smi1-like_dom"/>
</dbReference>
<proteinExistence type="predicted"/>
<dbReference type="Pfam" id="PF09346">
    <property type="entry name" value="SMI1_KNR4"/>
    <property type="match status" value="1"/>
</dbReference>
<organism evidence="2 3">
    <name type="scientific">Pseudoalteromonas rhizosphaerae</name>
    <dbReference type="NCBI Taxonomy" id="2518973"/>
    <lineage>
        <taxon>Bacteria</taxon>
        <taxon>Pseudomonadati</taxon>
        <taxon>Pseudomonadota</taxon>
        <taxon>Gammaproteobacteria</taxon>
        <taxon>Alteromonadales</taxon>
        <taxon>Pseudoalteromonadaceae</taxon>
        <taxon>Pseudoalteromonas</taxon>
    </lineage>
</organism>
<name>A0ABW8L3G9_9GAMM</name>
<dbReference type="Proteomes" id="UP001620262">
    <property type="component" value="Unassembled WGS sequence"/>
</dbReference>